<dbReference type="AlphaFoldDB" id="A0A0Q3WYI9"/>
<protein>
    <submittedName>
        <fullName evidence="1">Uncharacterized protein</fullName>
    </submittedName>
</protein>
<reference evidence="1 2" key="1">
    <citation type="submission" date="2015-09" db="EMBL/GenBank/DDBJ databases">
        <title>Genome sequencing project for genomic taxonomy and phylogenomics of Bacillus-like bacteria.</title>
        <authorList>
            <person name="Liu B."/>
            <person name="Wang J."/>
            <person name="Zhu Y."/>
            <person name="Liu G."/>
            <person name="Chen Q."/>
            <person name="Chen Z."/>
            <person name="Lan J."/>
            <person name="Che J."/>
            <person name="Ge C."/>
            <person name="Shi H."/>
            <person name="Pan Z."/>
            <person name="Liu X."/>
        </authorList>
    </citation>
    <scope>NUCLEOTIDE SEQUENCE [LARGE SCALE GENOMIC DNA]</scope>
    <source>
        <strain evidence="1 2">LMG 18435</strain>
    </source>
</reference>
<name>A0A0Q3WYI9_9BACI</name>
<accession>A0A0Q3WYI9</accession>
<comment type="caution">
    <text evidence="1">The sequence shown here is derived from an EMBL/GenBank/DDBJ whole genome shotgun (WGS) entry which is preliminary data.</text>
</comment>
<organism evidence="1 2">
    <name type="scientific">Heyndrickxia shackletonii</name>
    <dbReference type="NCBI Taxonomy" id="157838"/>
    <lineage>
        <taxon>Bacteria</taxon>
        <taxon>Bacillati</taxon>
        <taxon>Bacillota</taxon>
        <taxon>Bacilli</taxon>
        <taxon>Bacillales</taxon>
        <taxon>Bacillaceae</taxon>
        <taxon>Heyndrickxia</taxon>
    </lineage>
</organism>
<sequence length="133" mass="15170">MMWINPKLNWTASDYYNAADLNRVENNTQEVAILIQQVIGTIIDLEPIVTNRDYTSIEFYNGLNRVERNLEKLLVLNLDGLVPLKTNWQVGDPFSYLDAIRLENNLSILYNLLSKNATAINYAGTFNCGEDVI</sequence>
<gene>
    <name evidence="1" type="ORF">AN964_14030</name>
</gene>
<dbReference type="STRING" id="157838.AN964_14030"/>
<evidence type="ECO:0000313" key="1">
    <source>
        <dbReference type="EMBL" id="KQL54507.1"/>
    </source>
</evidence>
<dbReference type="EMBL" id="LJJC01000004">
    <property type="protein sequence ID" value="KQL54507.1"/>
    <property type="molecule type" value="Genomic_DNA"/>
</dbReference>
<keyword evidence="2" id="KW-1185">Reference proteome</keyword>
<dbReference type="PATRIC" id="fig|157838.3.peg.3115"/>
<proteinExistence type="predicted"/>
<evidence type="ECO:0000313" key="2">
    <source>
        <dbReference type="Proteomes" id="UP000051888"/>
    </source>
</evidence>
<dbReference type="Proteomes" id="UP000051888">
    <property type="component" value="Unassembled WGS sequence"/>
</dbReference>